<dbReference type="Proteomes" id="UP000007819">
    <property type="component" value="Chromosome A2"/>
</dbReference>
<name>A0A8R2F881_ACYPI</name>
<protein>
    <submittedName>
        <fullName evidence="4">Uncharacterized protein</fullName>
    </submittedName>
</protein>
<dbReference type="PANTHER" id="PTHR23053">
    <property type="entry name" value="DLEC1 DELETED IN LUNG AND ESOPHAGEAL CANCER 1"/>
    <property type="match status" value="1"/>
</dbReference>
<dbReference type="RefSeq" id="XP_008180939.1">
    <property type="nucleotide sequence ID" value="XM_008182717.2"/>
</dbReference>
<dbReference type="AlphaFoldDB" id="A0A8R2F881"/>
<dbReference type="InterPro" id="IPR013783">
    <property type="entry name" value="Ig-like_fold"/>
</dbReference>
<sequence length="1148" mass="129149">MSKSGIEPKASSTAVKSQDQRSLRNYLKNSRNNETFGSTYSDELTDCNLGTKTLSEMSSNKKNLQMDSMYSSFGGQSSLGIFELENMSDIGNIYKKESSQYNIHNNQPVLQRRLSQATQARNTLARASSIKNIVNNNEVNEQNVRSSLINVTNSFKEMLKSNFNDSCSSFSSNDFICGSDFKEKLAETEEINRKEFGSLSESRFDFSLEGEKQSNENASFAANYFAAKSIPVEDLSAIFPKRKNCNNTFTKELKGSSFSVPSDIKNNPEDQQAHVGYKTMSSITSWTDSHVSNNLLNLTSLSDISEVLTSKTNSANPKELTEVLLSGENCSFISPQKKITSIHETTLELNESNSVKNYDNNSEIWINTSNQYTPNKYNSSINFNKKQTQTQINKSCHFFLTPKSGYFEDCTLGTSEILENNIDLSNFSILTNNHEVLTEMSLDKSTNISKIVHCNESISQDKLNQSNVQDYRKISKMLEIGDICIGTYSQAVITLENQLTIEAKYTLYLLDTSLNHNNDFKFDENKAIGSNVATIFCSDKTCIIPPLSEASFTIGIIPLVSGSINIYIQLKSDDISQEIYRNIQIHSIEPQVSWINNSFGSIDFGLLPELTKKSLPIKLMNKGTYQVPIKFILNQDNCDDIIQAKAILKPSELWQCDVNMLTTHFSKTNCKLTGRLQVVLDSVEQLSTNYSPLLYCCNLTGRVGFTSISFDQNPLLLQKSGRYSLNGTIEITNNSEIPISLSVLQNNKQCGEFTIQPDKFKLAVKEKVKMNVVFSPSKSINYFNETSICLQVVSSQKQFFFKVNYIESKVEFQQMSSPSSRPISPWSTSSSSAVGRLELESTCSSLIWGSVPSNTKSVQTFTLRNRGLHKEKLHLRIKDNRNCFKLISSGENQVTEMKLLLEPMESQKLSVALISTSNEGQAYGHLILQRQHSNDKRVISLYGYCGHSVIVIRGPFEDNFGNMWLYPNPQLMTSQLSITNSGNTAAFVKFIQENSSEDIIQPDEFILKKGETANVEITIVMSPERLEMLIGQNCSSKVININKISLIYGDEASRMRLSRLWKKNKDKKKIVYLNQQRLDEISNMFNGVHLVNVDHLEDTEKSLPKLWKMGISEDSIVVLMETSNLESLLCDTTTVFSELETTVISRLP</sequence>
<organism evidence="4 5">
    <name type="scientific">Acyrthosiphon pisum</name>
    <name type="common">Pea aphid</name>
    <dbReference type="NCBI Taxonomy" id="7029"/>
    <lineage>
        <taxon>Eukaryota</taxon>
        <taxon>Metazoa</taxon>
        <taxon>Ecdysozoa</taxon>
        <taxon>Arthropoda</taxon>
        <taxon>Hexapoda</taxon>
        <taxon>Insecta</taxon>
        <taxon>Pterygota</taxon>
        <taxon>Neoptera</taxon>
        <taxon>Paraneoptera</taxon>
        <taxon>Hemiptera</taxon>
        <taxon>Sternorrhyncha</taxon>
        <taxon>Aphidomorpha</taxon>
        <taxon>Aphidoidea</taxon>
        <taxon>Aphididae</taxon>
        <taxon>Macrosiphini</taxon>
        <taxon>Acyrthosiphon</taxon>
    </lineage>
</organism>
<evidence type="ECO:0000313" key="5">
    <source>
        <dbReference type="Proteomes" id="UP000007819"/>
    </source>
</evidence>
<dbReference type="EnsemblMetazoa" id="XM_008182717.3">
    <property type="protein sequence ID" value="XP_008180939.1"/>
    <property type="gene ID" value="LOC100161585"/>
</dbReference>
<accession>A0A8R2F881</accession>
<feature type="domain" description="Cep192-like" evidence="3">
    <location>
        <begin position="973"/>
        <end position="1088"/>
    </location>
</feature>
<dbReference type="Pfam" id="PF22073">
    <property type="entry name" value="Cep192_D4"/>
    <property type="match status" value="1"/>
</dbReference>
<dbReference type="Pfam" id="PF22074">
    <property type="entry name" value="Cep192_D5"/>
    <property type="match status" value="1"/>
</dbReference>
<dbReference type="InterPro" id="IPR033305">
    <property type="entry name" value="Hydin-like"/>
</dbReference>
<dbReference type="GeneID" id="100161585"/>
<evidence type="ECO:0000256" key="1">
    <source>
        <dbReference type="SAM" id="MobiDB-lite"/>
    </source>
</evidence>
<dbReference type="OrthoDB" id="6616708at2759"/>
<feature type="domain" description="Cep192/Spd-2-like" evidence="2">
    <location>
        <begin position="838"/>
        <end position="946"/>
    </location>
</feature>
<dbReference type="GO" id="GO:0003341">
    <property type="term" value="P:cilium movement"/>
    <property type="evidence" value="ECO:0007669"/>
    <property type="project" value="TreeGrafter"/>
</dbReference>
<dbReference type="GO" id="GO:1904158">
    <property type="term" value="P:axonemal central apparatus assembly"/>
    <property type="evidence" value="ECO:0007669"/>
    <property type="project" value="TreeGrafter"/>
</dbReference>
<dbReference type="Gene3D" id="2.60.40.10">
    <property type="entry name" value="Immunoglobulins"/>
    <property type="match status" value="1"/>
</dbReference>
<dbReference type="InterPro" id="IPR054091">
    <property type="entry name" value="Cep192-like_D5"/>
</dbReference>
<dbReference type="PANTHER" id="PTHR23053:SF0">
    <property type="entry name" value="HYDROCEPHALUS-INDUCING PROTEIN HOMOLOG"/>
    <property type="match status" value="1"/>
</dbReference>
<dbReference type="GO" id="GO:0005930">
    <property type="term" value="C:axoneme"/>
    <property type="evidence" value="ECO:0007669"/>
    <property type="project" value="TreeGrafter"/>
</dbReference>
<proteinExistence type="predicted"/>
<dbReference type="InterPro" id="IPR054090">
    <property type="entry name" value="Cep192_Spd-2-like_dom"/>
</dbReference>
<evidence type="ECO:0000313" key="4">
    <source>
        <dbReference type="EnsemblMetazoa" id="XP_008180939.1"/>
    </source>
</evidence>
<feature type="region of interest" description="Disordered" evidence="1">
    <location>
        <begin position="1"/>
        <end position="22"/>
    </location>
</feature>
<evidence type="ECO:0000259" key="2">
    <source>
        <dbReference type="Pfam" id="PF22073"/>
    </source>
</evidence>
<evidence type="ECO:0000259" key="3">
    <source>
        <dbReference type="Pfam" id="PF22074"/>
    </source>
</evidence>
<reference evidence="5" key="1">
    <citation type="submission" date="2010-06" db="EMBL/GenBank/DDBJ databases">
        <authorList>
            <person name="Jiang H."/>
            <person name="Abraham K."/>
            <person name="Ali S."/>
            <person name="Alsbrooks S.L."/>
            <person name="Anim B.N."/>
            <person name="Anosike U.S."/>
            <person name="Attaway T."/>
            <person name="Bandaranaike D.P."/>
            <person name="Battles P.K."/>
            <person name="Bell S.N."/>
            <person name="Bell A.V."/>
            <person name="Beltran B."/>
            <person name="Bickham C."/>
            <person name="Bustamante Y."/>
            <person name="Caleb T."/>
            <person name="Canada A."/>
            <person name="Cardenas V."/>
            <person name="Carter K."/>
            <person name="Chacko J."/>
            <person name="Chandrabose M.N."/>
            <person name="Chavez D."/>
            <person name="Chavez A."/>
            <person name="Chen L."/>
            <person name="Chu H.-S."/>
            <person name="Claassen K.J."/>
            <person name="Cockrell R."/>
            <person name="Collins M."/>
            <person name="Cooper J.A."/>
            <person name="Cree A."/>
            <person name="Curry S.M."/>
            <person name="Da Y."/>
            <person name="Dao M.D."/>
            <person name="Das B."/>
            <person name="Davila M.-L."/>
            <person name="Davy-Carroll L."/>
            <person name="Denson S."/>
            <person name="Dinh H."/>
            <person name="Ebong V.E."/>
            <person name="Edwards J.R."/>
            <person name="Egan A."/>
            <person name="El-Daye J."/>
            <person name="Escobedo L."/>
            <person name="Fernandez S."/>
            <person name="Fernando P.R."/>
            <person name="Flagg N."/>
            <person name="Forbes L.D."/>
            <person name="Fowler R.G."/>
            <person name="Fu Q."/>
            <person name="Gabisi R.A."/>
            <person name="Ganer J."/>
            <person name="Garbino Pronczuk A."/>
            <person name="Garcia R.M."/>
            <person name="Garner T."/>
            <person name="Garrett T.E."/>
            <person name="Gonzalez D.A."/>
            <person name="Hamid H."/>
            <person name="Hawkins E.S."/>
            <person name="Hirani K."/>
            <person name="Hogues M.E."/>
            <person name="Hollins B."/>
            <person name="Hsiao C.-H."/>
            <person name="Jabil R."/>
            <person name="James M.L."/>
            <person name="Jhangiani S.N."/>
            <person name="Johnson B."/>
            <person name="Johnson Q."/>
            <person name="Joshi V."/>
            <person name="Kalu J.B."/>
            <person name="Kam C."/>
            <person name="Kashfia A."/>
            <person name="Keebler J."/>
            <person name="Kisamo H."/>
            <person name="Kovar C.L."/>
            <person name="Lago L.A."/>
            <person name="Lai C.-Y."/>
            <person name="Laidlaw J."/>
            <person name="Lara F."/>
            <person name="Le T.-K."/>
            <person name="Lee S.L."/>
            <person name="Legall F.H."/>
            <person name="Lemon S.J."/>
            <person name="Lewis L.R."/>
            <person name="Li B."/>
            <person name="Liu Y."/>
            <person name="Liu Y.-S."/>
            <person name="Lopez J."/>
            <person name="Lozado R.J."/>
            <person name="Lu J."/>
            <person name="Madu R.C."/>
            <person name="Maheshwari M."/>
            <person name="Maheshwari R."/>
            <person name="Malloy K."/>
            <person name="Martinez E."/>
            <person name="Mathew T."/>
            <person name="Mercado I.C."/>
            <person name="Mercado C."/>
            <person name="Meyer B."/>
            <person name="Montgomery K."/>
            <person name="Morgan M.B."/>
            <person name="Munidasa M."/>
            <person name="Nazareth L.V."/>
            <person name="Nelson J."/>
            <person name="Ng B.M."/>
            <person name="Nguyen N.B."/>
            <person name="Nguyen P.Q."/>
            <person name="Nguyen T."/>
            <person name="Obregon M."/>
            <person name="Okwuonu G.O."/>
            <person name="Onwere C.G."/>
            <person name="Orozco G."/>
            <person name="Parra A."/>
            <person name="Patel S."/>
            <person name="Patil S."/>
            <person name="Perez A."/>
            <person name="Perez Y."/>
            <person name="Pham C."/>
            <person name="Primus E.L."/>
            <person name="Pu L.-L."/>
            <person name="Puazo M."/>
            <person name="Qin X."/>
            <person name="Quiroz J.B."/>
            <person name="Reese J."/>
            <person name="Richards S."/>
            <person name="Rives C.M."/>
            <person name="Robberts R."/>
            <person name="Ruiz S.J."/>
            <person name="Ruiz M.J."/>
            <person name="Santibanez J."/>
            <person name="Schneider B.W."/>
            <person name="Sisson I."/>
            <person name="Smith M."/>
            <person name="Sodergren E."/>
            <person name="Song X.-Z."/>
            <person name="Song B.B."/>
            <person name="Summersgill H."/>
            <person name="Thelus R."/>
            <person name="Thornton R.D."/>
            <person name="Trejos Z.Y."/>
            <person name="Usmani K."/>
            <person name="Vattathil S."/>
            <person name="Villasana D."/>
            <person name="Walker D.L."/>
            <person name="Wang S."/>
            <person name="Wang K."/>
            <person name="White C.S."/>
            <person name="Williams A.C."/>
            <person name="Williamson J."/>
            <person name="Wilson K."/>
            <person name="Woghiren I.O."/>
            <person name="Woodworth J.R."/>
            <person name="Worley K.C."/>
            <person name="Wright R.A."/>
            <person name="Wu W."/>
            <person name="Young L."/>
            <person name="Zhang L."/>
            <person name="Zhang J."/>
            <person name="Zhu Y."/>
            <person name="Muzny D.M."/>
            <person name="Weinstock G."/>
            <person name="Gibbs R.A."/>
        </authorList>
    </citation>
    <scope>NUCLEOTIDE SEQUENCE [LARGE SCALE GENOMIC DNA]</scope>
    <source>
        <strain evidence="5">LSR1</strain>
    </source>
</reference>
<reference evidence="4" key="2">
    <citation type="submission" date="2022-06" db="UniProtKB">
        <authorList>
            <consortium name="EnsemblMetazoa"/>
        </authorList>
    </citation>
    <scope>IDENTIFICATION</scope>
</reference>
<keyword evidence="5" id="KW-1185">Reference proteome</keyword>